<dbReference type="Proteomes" id="UP000234328">
    <property type="component" value="Unassembled WGS sequence"/>
</dbReference>
<sequence length="80" mass="8717">MYMPCKTLARPAVRVLAATSWLSCSLTAGMPIAWAQLAPPALQGGTRTLAPITVTTQPVFVNNDVRFFMQQASWFPVALH</sequence>
<gene>
    <name evidence="2" type="ORF">CR155_08010</name>
</gene>
<protein>
    <submittedName>
        <fullName evidence="2">Uncharacterized protein</fullName>
    </submittedName>
</protein>
<dbReference type="EMBL" id="PDNV01000005">
    <property type="protein sequence ID" value="PLC54063.1"/>
    <property type="molecule type" value="Genomic_DNA"/>
</dbReference>
<organism evidence="2 3">
    <name type="scientific">Pollutimonas nitritireducens</name>
    <dbReference type="NCBI Taxonomy" id="2045209"/>
    <lineage>
        <taxon>Bacteria</taxon>
        <taxon>Pseudomonadati</taxon>
        <taxon>Pseudomonadota</taxon>
        <taxon>Betaproteobacteria</taxon>
        <taxon>Burkholderiales</taxon>
        <taxon>Alcaligenaceae</taxon>
        <taxon>Pollutimonas</taxon>
    </lineage>
</organism>
<evidence type="ECO:0000313" key="3">
    <source>
        <dbReference type="Proteomes" id="UP000234328"/>
    </source>
</evidence>
<comment type="caution">
    <text evidence="2">The sequence shown here is derived from an EMBL/GenBank/DDBJ whole genome shotgun (WGS) entry which is preliminary data.</text>
</comment>
<evidence type="ECO:0000313" key="2">
    <source>
        <dbReference type="EMBL" id="PLC54063.1"/>
    </source>
</evidence>
<keyword evidence="1" id="KW-0732">Signal</keyword>
<feature type="signal peptide" evidence="1">
    <location>
        <begin position="1"/>
        <end position="35"/>
    </location>
</feature>
<dbReference type="AlphaFoldDB" id="A0A2N4UGB9"/>
<proteinExistence type="predicted"/>
<evidence type="ECO:0000256" key="1">
    <source>
        <dbReference type="SAM" id="SignalP"/>
    </source>
</evidence>
<reference evidence="2 3" key="1">
    <citation type="submission" date="2017-10" db="EMBL/GenBank/DDBJ databases">
        <title>Two draft genome sequences of Pusillimonas sp. strains isolated from a nitrate- and radionuclide-contaminated groundwater in Russia.</title>
        <authorList>
            <person name="Grouzdev D.S."/>
            <person name="Tourova T.P."/>
            <person name="Goeva M.A."/>
            <person name="Babich T.L."/>
            <person name="Sokolova D.S."/>
            <person name="Abdullin R."/>
            <person name="Poltaraus A.B."/>
            <person name="Toshchakov S.V."/>
            <person name="Nazina T.N."/>
        </authorList>
    </citation>
    <scope>NUCLEOTIDE SEQUENCE [LARGE SCALE GENOMIC DNA]</scope>
    <source>
        <strain evidence="2 3">JR1/69-2-13</strain>
    </source>
</reference>
<keyword evidence="3" id="KW-1185">Reference proteome</keyword>
<name>A0A2N4UGB9_9BURK</name>
<accession>A0A2N4UGB9</accession>
<feature type="chain" id="PRO_5014878595" evidence="1">
    <location>
        <begin position="36"/>
        <end position="80"/>
    </location>
</feature>